<gene>
    <name evidence="1" type="ORF">H8R02_21315</name>
</gene>
<organism evidence="1 2">
    <name type="scientific">Ramlibacter albus</name>
    <dbReference type="NCBI Taxonomy" id="2079448"/>
    <lineage>
        <taxon>Bacteria</taxon>
        <taxon>Pseudomonadati</taxon>
        <taxon>Pseudomonadota</taxon>
        <taxon>Betaproteobacteria</taxon>
        <taxon>Burkholderiales</taxon>
        <taxon>Comamonadaceae</taxon>
        <taxon>Ramlibacter</taxon>
    </lineage>
</organism>
<accession>A0A923MCS8</accession>
<name>A0A923MCS8_9BURK</name>
<dbReference type="AlphaFoldDB" id="A0A923MCS8"/>
<evidence type="ECO:0000313" key="2">
    <source>
        <dbReference type="Proteomes" id="UP000596827"/>
    </source>
</evidence>
<dbReference type="EMBL" id="JACORU010000009">
    <property type="protein sequence ID" value="MBC5767019.1"/>
    <property type="molecule type" value="Genomic_DNA"/>
</dbReference>
<reference evidence="1" key="1">
    <citation type="submission" date="2020-08" db="EMBL/GenBank/DDBJ databases">
        <title>Ramlibacter sp. GTP1 16S ribosomal RNA gene genome sequencing and assembly.</title>
        <authorList>
            <person name="Kang M."/>
        </authorList>
    </citation>
    <scope>NUCLEOTIDE SEQUENCE</scope>
    <source>
        <strain evidence="1">GTP1</strain>
    </source>
</reference>
<sequence length="415" mass="46564">MADGKKLDRPSAPGKLRLAAMGLEAEFSLVLDGQPTRPEDHFHSPRDFIRDELVHREGRSYQLPTGCAVYFDTGVIEVATPVVEIERGCAARAGRSLWEAVQVIRDNLDAWDGANNHETRLVGFSTHYNVSFELPPGEPANGRTIEQLALLLTYILPAPVMLLATNRESTGVGVRPRIDRIEITSDFTPSPSLMVATAALIVGIVRDVMKWPSYDLAELAKHDIPVISAFQPMPHTSRKGWLARFSCYPESPFTCDIDEPMWHTQQHGASSLRGIAGRIVRQFLRPIRRISDPFTFRLIGAVMGGRSASFLDLDERPPEYEDVGHLCAWDEDLPQARVGRSLYERVVIRAMSGQRLRRGRHHLRPVGMSGWSAVVFRREDNRCEVIAIDDLVRHIDEWEETASQQLDTANTQTKG</sequence>
<protein>
    <submittedName>
        <fullName evidence="1">Uncharacterized protein</fullName>
    </submittedName>
</protein>
<comment type="caution">
    <text evidence="1">The sequence shown here is derived from an EMBL/GenBank/DDBJ whole genome shotgun (WGS) entry which is preliminary data.</text>
</comment>
<dbReference type="Proteomes" id="UP000596827">
    <property type="component" value="Unassembled WGS sequence"/>
</dbReference>
<keyword evidence="2" id="KW-1185">Reference proteome</keyword>
<dbReference type="RefSeq" id="WP_187083517.1">
    <property type="nucleotide sequence ID" value="NZ_JACORU010000009.1"/>
</dbReference>
<evidence type="ECO:0000313" key="1">
    <source>
        <dbReference type="EMBL" id="MBC5767019.1"/>
    </source>
</evidence>
<proteinExistence type="predicted"/>